<dbReference type="AlphaFoldDB" id="A8NV44"/>
<keyword evidence="4" id="KW-0067">ATP-binding</keyword>
<keyword evidence="8" id="KW-1185">Reference proteome</keyword>
<dbReference type="eggNOG" id="KOG0192">
    <property type="taxonomic scope" value="Eukaryota"/>
</dbReference>
<dbReference type="SMART" id="SM00220">
    <property type="entry name" value="S_TKc"/>
    <property type="match status" value="1"/>
</dbReference>
<organism evidence="7 8">
    <name type="scientific">Coprinopsis cinerea (strain Okayama-7 / 130 / ATCC MYA-4618 / FGSC 9003)</name>
    <name type="common">Inky cap fungus</name>
    <name type="synonym">Hormographiella aspergillata</name>
    <dbReference type="NCBI Taxonomy" id="240176"/>
    <lineage>
        <taxon>Eukaryota</taxon>
        <taxon>Fungi</taxon>
        <taxon>Dikarya</taxon>
        <taxon>Basidiomycota</taxon>
        <taxon>Agaricomycotina</taxon>
        <taxon>Agaricomycetes</taxon>
        <taxon>Agaricomycetidae</taxon>
        <taxon>Agaricales</taxon>
        <taxon>Agaricineae</taxon>
        <taxon>Psathyrellaceae</taxon>
        <taxon>Coprinopsis</taxon>
    </lineage>
</organism>
<dbReference type="EMBL" id="AACS02000004">
    <property type="protein sequence ID" value="EAU85167.2"/>
    <property type="molecule type" value="Genomic_DNA"/>
</dbReference>
<dbReference type="InParanoid" id="A8NV44"/>
<dbReference type="OMA" id="YMAVEVA"/>
<feature type="region of interest" description="Disordered" evidence="5">
    <location>
        <begin position="111"/>
        <end position="135"/>
    </location>
</feature>
<dbReference type="KEGG" id="cci:CC1G_06183"/>
<dbReference type="Pfam" id="PF07714">
    <property type="entry name" value="PK_Tyr_Ser-Thr"/>
    <property type="match status" value="1"/>
</dbReference>
<evidence type="ECO:0000313" key="7">
    <source>
        <dbReference type="EMBL" id="EAU85167.2"/>
    </source>
</evidence>
<dbReference type="Proteomes" id="UP000001861">
    <property type="component" value="Unassembled WGS sequence"/>
</dbReference>
<evidence type="ECO:0000256" key="1">
    <source>
        <dbReference type="ARBA" id="ARBA00022679"/>
    </source>
</evidence>
<dbReference type="PROSITE" id="PS00108">
    <property type="entry name" value="PROTEIN_KINASE_ST"/>
    <property type="match status" value="1"/>
</dbReference>
<dbReference type="InterPro" id="IPR008271">
    <property type="entry name" value="Ser/Thr_kinase_AS"/>
</dbReference>
<evidence type="ECO:0000313" key="8">
    <source>
        <dbReference type="Proteomes" id="UP000001861"/>
    </source>
</evidence>
<evidence type="ECO:0000256" key="4">
    <source>
        <dbReference type="ARBA" id="ARBA00022840"/>
    </source>
</evidence>
<dbReference type="GO" id="GO:0005524">
    <property type="term" value="F:ATP binding"/>
    <property type="evidence" value="ECO:0007669"/>
    <property type="project" value="UniProtKB-KW"/>
</dbReference>
<evidence type="ECO:0000256" key="5">
    <source>
        <dbReference type="SAM" id="MobiDB-lite"/>
    </source>
</evidence>
<dbReference type="PROSITE" id="PS50011">
    <property type="entry name" value="PROTEIN_KINASE_DOM"/>
    <property type="match status" value="1"/>
</dbReference>
<accession>A8NV44</accession>
<feature type="region of interest" description="Disordered" evidence="5">
    <location>
        <begin position="15"/>
        <end position="97"/>
    </location>
</feature>
<dbReference type="PANTHER" id="PTHR44329">
    <property type="entry name" value="SERINE/THREONINE-PROTEIN KINASE TNNI3K-RELATED"/>
    <property type="match status" value="1"/>
</dbReference>
<reference evidence="7 8" key="1">
    <citation type="journal article" date="2010" name="Proc. Natl. Acad. Sci. U.S.A.">
        <title>Insights into evolution of multicellular fungi from the assembled chromosomes of the mushroom Coprinopsis cinerea (Coprinus cinereus).</title>
        <authorList>
            <person name="Stajich J.E."/>
            <person name="Wilke S.K."/>
            <person name="Ahren D."/>
            <person name="Au C.H."/>
            <person name="Birren B.W."/>
            <person name="Borodovsky M."/>
            <person name="Burns C."/>
            <person name="Canback B."/>
            <person name="Casselton L.A."/>
            <person name="Cheng C.K."/>
            <person name="Deng J."/>
            <person name="Dietrich F.S."/>
            <person name="Fargo D.C."/>
            <person name="Farman M.L."/>
            <person name="Gathman A.C."/>
            <person name="Goldberg J."/>
            <person name="Guigo R."/>
            <person name="Hoegger P.J."/>
            <person name="Hooker J.B."/>
            <person name="Huggins A."/>
            <person name="James T.Y."/>
            <person name="Kamada T."/>
            <person name="Kilaru S."/>
            <person name="Kodira C."/>
            <person name="Kues U."/>
            <person name="Kupfer D."/>
            <person name="Kwan H.S."/>
            <person name="Lomsadze A."/>
            <person name="Li W."/>
            <person name="Lilly W.W."/>
            <person name="Ma L.J."/>
            <person name="Mackey A.J."/>
            <person name="Manning G."/>
            <person name="Martin F."/>
            <person name="Muraguchi H."/>
            <person name="Natvig D.O."/>
            <person name="Palmerini H."/>
            <person name="Ramesh M.A."/>
            <person name="Rehmeyer C.J."/>
            <person name="Roe B.A."/>
            <person name="Shenoy N."/>
            <person name="Stanke M."/>
            <person name="Ter-Hovhannisyan V."/>
            <person name="Tunlid A."/>
            <person name="Velagapudi R."/>
            <person name="Vision T.J."/>
            <person name="Zeng Q."/>
            <person name="Zolan M.E."/>
            <person name="Pukkila P.J."/>
        </authorList>
    </citation>
    <scope>NUCLEOTIDE SEQUENCE [LARGE SCALE GENOMIC DNA]</scope>
    <source>
        <strain evidence="8">Okayama-7 / 130 / ATCC MYA-4618 / FGSC 9003</strain>
    </source>
</reference>
<dbReference type="HOGENOM" id="CLU_000288_7_18_1"/>
<dbReference type="STRING" id="240176.A8NV44"/>
<protein>
    <submittedName>
        <fullName evidence="7">TKL/TKL-ccin protein kinase</fullName>
    </submittedName>
</protein>
<dbReference type="Gene3D" id="1.10.510.10">
    <property type="entry name" value="Transferase(Phosphotransferase) domain 1"/>
    <property type="match status" value="1"/>
</dbReference>
<dbReference type="PANTHER" id="PTHR44329:SF288">
    <property type="entry name" value="MITOGEN-ACTIVATED PROTEIN KINASE KINASE KINASE 20"/>
    <property type="match status" value="1"/>
</dbReference>
<gene>
    <name evidence="7" type="ORF">CC1G_06183</name>
</gene>
<evidence type="ECO:0000256" key="3">
    <source>
        <dbReference type="ARBA" id="ARBA00022777"/>
    </source>
</evidence>
<dbReference type="GeneID" id="6013142"/>
<feature type="compositionally biased region" description="Acidic residues" evidence="5">
    <location>
        <begin position="66"/>
        <end position="84"/>
    </location>
</feature>
<dbReference type="InterPro" id="IPR051681">
    <property type="entry name" value="Ser/Thr_Kinases-Pseudokinases"/>
</dbReference>
<dbReference type="RefSeq" id="XP_001836596.2">
    <property type="nucleotide sequence ID" value="XM_001836544.2"/>
</dbReference>
<feature type="compositionally biased region" description="Low complexity" evidence="5">
    <location>
        <begin position="119"/>
        <end position="134"/>
    </location>
</feature>
<proteinExistence type="predicted"/>
<dbReference type="InterPro" id="IPR001245">
    <property type="entry name" value="Ser-Thr/Tyr_kinase_cat_dom"/>
</dbReference>
<feature type="domain" description="Protein kinase" evidence="6">
    <location>
        <begin position="176"/>
        <end position="489"/>
    </location>
</feature>
<sequence length="489" mass="53409">MAAYILAAIASSLGFSASPPAAPLRSSPTLEANQNAERTSAQSKQTAHDSHPAGLSCDSPEVQGDAVDDWDSEDSEPPEDFSSEEEGHGHGEVQMQMEESWSRLGVVPTRRDTGATIRPSRFSPSSPSDSQSESILGHAYSSSSCSGVASRHCYPLRRGSTIDLVTEALDLSAEIEICGGSVAHGGYSDVYRAKWTTTTGSVTGNGNWIVNGDGVSAGAGKGEEVVTRDVAVKTLRAFSQTSNVDLNRARKRLNREVHVLKRLNHPNIAEFYGIAFHKDGRPSVVMKWYRYGTAPEYLAKNAGVDRLGVVRDVAAGLEYLHTLQPPVVHGDLKGSNTLVDESGRVVLSDFGLSKVMEQVLGPTGFTTSTCAGGTVRWLAPELLFDPRMEVDPYDDEDIEAVETPTMASDIWSLGCVAYELATGKYPYADERYDYNVMQAIMNKNRTPADVKEEWTGESRRVYRMLSRCWVREPSNRGNIREIVNLLRDH</sequence>
<feature type="compositionally biased region" description="Polar residues" evidence="5">
    <location>
        <begin position="29"/>
        <end position="45"/>
    </location>
</feature>
<dbReference type="InterPro" id="IPR000719">
    <property type="entry name" value="Prot_kinase_dom"/>
</dbReference>
<name>A8NV44_COPC7</name>
<dbReference type="SUPFAM" id="SSF56112">
    <property type="entry name" value="Protein kinase-like (PK-like)"/>
    <property type="match status" value="1"/>
</dbReference>
<dbReference type="InterPro" id="IPR011009">
    <property type="entry name" value="Kinase-like_dom_sf"/>
</dbReference>
<dbReference type="VEuPathDB" id="FungiDB:CC1G_06183"/>
<dbReference type="GO" id="GO:0004674">
    <property type="term" value="F:protein serine/threonine kinase activity"/>
    <property type="evidence" value="ECO:0007669"/>
    <property type="project" value="TreeGrafter"/>
</dbReference>
<evidence type="ECO:0000259" key="6">
    <source>
        <dbReference type="PROSITE" id="PS50011"/>
    </source>
</evidence>
<keyword evidence="3 7" id="KW-0418">Kinase</keyword>
<comment type="caution">
    <text evidence="7">The sequence shown here is derived from an EMBL/GenBank/DDBJ whole genome shotgun (WGS) entry which is preliminary data.</text>
</comment>
<evidence type="ECO:0000256" key="2">
    <source>
        <dbReference type="ARBA" id="ARBA00022741"/>
    </source>
</evidence>
<keyword evidence="2" id="KW-0547">Nucleotide-binding</keyword>
<dbReference type="OrthoDB" id="346907at2759"/>
<keyword evidence="1" id="KW-0808">Transferase</keyword>
<feature type="compositionally biased region" description="Low complexity" evidence="5">
    <location>
        <begin position="15"/>
        <end position="28"/>
    </location>
</feature>